<dbReference type="AlphaFoldDB" id="A0A171KVG1"/>
<proteinExistence type="predicted"/>
<dbReference type="Proteomes" id="UP000078084">
    <property type="component" value="Unassembled WGS sequence"/>
</dbReference>
<gene>
    <name evidence="1" type="ORF">AAV32_00530</name>
</gene>
<evidence type="ECO:0000313" key="2">
    <source>
        <dbReference type="Proteomes" id="UP000078084"/>
    </source>
</evidence>
<name>A0A171KVG1_9BURK</name>
<accession>A0A171KVG1</accession>
<protein>
    <submittedName>
        <fullName evidence="1">Uncharacterized protein</fullName>
    </submittedName>
</protein>
<dbReference type="EMBL" id="LBNE01000001">
    <property type="protein sequence ID" value="KKO72878.1"/>
    <property type="molecule type" value="Genomic_DNA"/>
</dbReference>
<sequence length="134" mass="15010">MAFDSNSFIIHDVQAFPYIVFRNEAAKPGYAGQWQTEMDALVASGLPFVIVYDQLSHDEEHEDRKVRALWLKHNKEALGKVCLALISIEPDEQKRENVRAFAATAQKAFGIRQEVLATHEAAREIADSLIASAL</sequence>
<reference evidence="1 2" key="1">
    <citation type="submission" date="2015-04" db="EMBL/GenBank/DDBJ databases">
        <title>Genome sequence of Kerstersia gyiorum CG1.</title>
        <authorList>
            <person name="Greninger A.L."/>
            <person name="Kozyreva V."/>
            <person name="Chaturvedi V."/>
        </authorList>
    </citation>
    <scope>NUCLEOTIDE SEQUENCE [LARGE SCALE GENOMIC DNA]</scope>
    <source>
        <strain evidence="1 2">CG1</strain>
    </source>
</reference>
<dbReference type="STRING" id="206506.AAV32_00530"/>
<organism evidence="1 2">
    <name type="scientific">Kerstersia gyiorum</name>
    <dbReference type="NCBI Taxonomy" id="206506"/>
    <lineage>
        <taxon>Bacteria</taxon>
        <taxon>Pseudomonadati</taxon>
        <taxon>Pseudomonadota</taxon>
        <taxon>Betaproteobacteria</taxon>
        <taxon>Burkholderiales</taxon>
        <taxon>Alcaligenaceae</taxon>
        <taxon>Kerstersia</taxon>
    </lineage>
</organism>
<dbReference type="RefSeq" id="WP_068366388.1">
    <property type="nucleotide sequence ID" value="NZ_LBNE01000001.1"/>
</dbReference>
<keyword evidence="2" id="KW-1185">Reference proteome</keyword>
<comment type="caution">
    <text evidence="1">The sequence shown here is derived from an EMBL/GenBank/DDBJ whole genome shotgun (WGS) entry which is preliminary data.</text>
</comment>
<evidence type="ECO:0000313" key="1">
    <source>
        <dbReference type="EMBL" id="KKO72878.1"/>
    </source>
</evidence>